<evidence type="ECO:0000256" key="1">
    <source>
        <dbReference type="ARBA" id="ARBA00000085"/>
    </source>
</evidence>
<evidence type="ECO:0000256" key="10">
    <source>
        <dbReference type="ARBA" id="ARBA00068150"/>
    </source>
</evidence>
<dbReference type="Gene3D" id="3.30.450.20">
    <property type="entry name" value="PAS domain"/>
    <property type="match status" value="3"/>
</dbReference>
<dbReference type="PROSITE" id="PS50113">
    <property type="entry name" value="PAC"/>
    <property type="match status" value="1"/>
</dbReference>
<keyword evidence="4" id="KW-0808">Transferase</keyword>
<dbReference type="FunFam" id="1.10.287.130:FF:000002">
    <property type="entry name" value="Two-component osmosensing histidine kinase"/>
    <property type="match status" value="1"/>
</dbReference>
<dbReference type="GO" id="GO:0004673">
    <property type="term" value="F:protein histidine kinase activity"/>
    <property type="evidence" value="ECO:0007669"/>
    <property type="project" value="UniProtKB-EC"/>
</dbReference>
<dbReference type="InterPro" id="IPR001610">
    <property type="entry name" value="PAC"/>
</dbReference>
<dbReference type="PROSITE" id="PS50110">
    <property type="entry name" value="RESPONSE_REGULATORY"/>
    <property type="match status" value="1"/>
</dbReference>
<evidence type="ECO:0000256" key="11">
    <source>
        <dbReference type="PROSITE-ProRule" id="PRU00169"/>
    </source>
</evidence>
<dbReference type="InterPro" id="IPR003594">
    <property type="entry name" value="HATPase_dom"/>
</dbReference>
<protein>
    <recommendedName>
        <fullName evidence="10">Sensory/regulatory protein RpfC</fullName>
        <ecNumber evidence="2">2.7.13.3</ecNumber>
    </recommendedName>
</protein>
<evidence type="ECO:0000313" key="18">
    <source>
        <dbReference type="Proteomes" id="UP001218364"/>
    </source>
</evidence>
<evidence type="ECO:0000256" key="12">
    <source>
        <dbReference type="SAM" id="MobiDB-lite"/>
    </source>
</evidence>
<evidence type="ECO:0000256" key="8">
    <source>
        <dbReference type="ARBA" id="ARBA00023012"/>
    </source>
</evidence>
<keyword evidence="6" id="KW-0418">Kinase</keyword>
<evidence type="ECO:0000256" key="6">
    <source>
        <dbReference type="ARBA" id="ARBA00022777"/>
    </source>
</evidence>
<dbReference type="InterPro" id="IPR005467">
    <property type="entry name" value="His_kinase_dom"/>
</dbReference>
<dbReference type="GO" id="GO:0005524">
    <property type="term" value="F:ATP binding"/>
    <property type="evidence" value="ECO:0007669"/>
    <property type="project" value="UniProtKB-KW"/>
</dbReference>
<keyword evidence="8" id="KW-0902">Two-component regulatory system</keyword>
<dbReference type="AlphaFoldDB" id="A0ABD4XDJ4"/>
<keyword evidence="7" id="KW-0067">ATP-binding</keyword>
<dbReference type="Proteomes" id="UP001218364">
    <property type="component" value="Unassembled WGS sequence"/>
</dbReference>
<evidence type="ECO:0000256" key="9">
    <source>
        <dbReference type="ARBA" id="ARBA00064003"/>
    </source>
</evidence>
<dbReference type="Pfam" id="PF02518">
    <property type="entry name" value="HATPase_c"/>
    <property type="match status" value="1"/>
</dbReference>
<comment type="caution">
    <text evidence="17">The sequence shown here is derived from an EMBL/GenBank/DDBJ whole genome shotgun (WGS) entry which is preliminary data.</text>
</comment>
<dbReference type="Gene3D" id="3.30.565.10">
    <property type="entry name" value="Histidine kinase-like ATPase, C-terminal domain"/>
    <property type="match status" value="1"/>
</dbReference>
<dbReference type="SUPFAM" id="SSF47384">
    <property type="entry name" value="Homodimeric domain of signal transducing histidine kinase"/>
    <property type="match status" value="1"/>
</dbReference>
<comment type="subunit">
    <text evidence="9">At low DSF concentrations, interacts with RpfF.</text>
</comment>
<dbReference type="SMART" id="SM00387">
    <property type="entry name" value="HATPase_c"/>
    <property type="match status" value="1"/>
</dbReference>
<dbReference type="NCBIfam" id="TIGR00229">
    <property type="entry name" value="sensory_box"/>
    <property type="match status" value="2"/>
</dbReference>
<dbReference type="InterPro" id="IPR036097">
    <property type="entry name" value="HisK_dim/P_sf"/>
</dbReference>
<dbReference type="Pfam" id="PF00072">
    <property type="entry name" value="Response_reg"/>
    <property type="match status" value="1"/>
</dbReference>
<dbReference type="CDD" id="cd16922">
    <property type="entry name" value="HATPase_EvgS-ArcB-TorS-like"/>
    <property type="match status" value="1"/>
</dbReference>
<dbReference type="SMART" id="SM00388">
    <property type="entry name" value="HisKA"/>
    <property type="match status" value="1"/>
</dbReference>
<dbReference type="InterPro" id="IPR011006">
    <property type="entry name" value="CheY-like_superfamily"/>
</dbReference>
<dbReference type="PANTHER" id="PTHR43047:SF64">
    <property type="entry name" value="HISTIDINE KINASE CONTAINING CHEY-HOMOLOGOUS RECEIVER DOMAIN AND PAS DOMAIN-RELATED"/>
    <property type="match status" value="1"/>
</dbReference>
<accession>A0ABD4XDJ4</accession>
<evidence type="ECO:0000256" key="2">
    <source>
        <dbReference type="ARBA" id="ARBA00012438"/>
    </source>
</evidence>
<comment type="catalytic activity">
    <reaction evidence="1">
        <text>ATP + protein L-histidine = ADP + protein N-phospho-L-histidine.</text>
        <dbReference type="EC" id="2.7.13.3"/>
    </reaction>
</comment>
<dbReference type="InterPro" id="IPR001789">
    <property type="entry name" value="Sig_transdc_resp-reg_receiver"/>
</dbReference>
<dbReference type="SMART" id="SM00091">
    <property type="entry name" value="PAS"/>
    <property type="match status" value="4"/>
</dbReference>
<evidence type="ECO:0000259" key="13">
    <source>
        <dbReference type="PROSITE" id="PS50109"/>
    </source>
</evidence>
<keyword evidence="5" id="KW-0547">Nucleotide-binding</keyword>
<dbReference type="SMART" id="SM00086">
    <property type="entry name" value="PAC"/>
    <property type="match status" value="2"/>
</dbReference>
<dbReference type="SUPFAM" id="SSF55874">
    <property type="entry name" value="ATPase domain of HSP90 chaperone/DNA topoisomerase II/histidine kinase"/>
    <property type="match status" value="1"/>
</dbReference>
<evidence type="ECO:0000313" key="17">
    <source>
        <dbReference type="EMBL" id="MDE4167608.1"/>
    </source>
</evidence>
<keyword evidence="3 11" id="KW-0597">Phosphoprotein</keyword>
<dbReference type="EC" id="2.7.13.3" evidence="2"/>
<organism evidence="17 18">
    <name type="scientific">Phaeobacter gallaeciensis</name>
    <dbReference type="NCBI Taxonomy" id="60890"/>
    <lineage>
        <taxon>Bacteria</taxon>
        <taxon>Pseudomonadati</taxon>
        <taxon>Pseudomonadota</taxon>
        <taxon>Alphaproteobacteria</taxon>
        <taxon>Rhodobacterales</taxon>
        <taxon>Roseobacteraceae</taxon>
        <taxon>Phaeobacter</taxon>
    </lineage>
</organism>
<proteinExistence type="predicted"/>
<dbReference type="RefSeq" id="WP_274840037.1">
    <property type="nucleotide sequence ID" value="NZ_JARCJF010000011.1"/>
</dbReference>
<dbReference type="PANTHER" id="PTHR43047">
    <property type="entry name" value="TWO-COMPONENT HISTIDINE PROTEIN KINASE"/>
    <property type="match status" value="1"/>
</dbReference>
<dbReference type="InterPro" id="IPR035965">
    <property type="entry name" value="PAS-like_dom_sf"/>
</dbReference>
<name>A0ABD4XDJ4_9RHOB</name>
<evidence type="ECO:0000256" key="7">
    <source>
        <dbReference type="ARBA" id="ARBA00022840"/>
    </source>
</evidence>
<dbReference type="CDD" id="cd17546">
    <property type="entry name" value="REC_hyHK_CKI1_RcsC-like"/>
    <property type="match status" value="1"/>
</dbReference>
<dbReference type="PRINTS" id="PR00344">
    <property type="entry name" value="BCTRLSENSOR"/>
</dbReference>
<evidence type="ECO:0000256" key="3">
    <source>
        <dbReference type="ARBA" id="ARBA00022553"/>
    </source>
</evidence>
<dbReference type="Pfam" id="PF13426">
    <property type="entry name" value="PAS_9"/>
    <property type="match status" value="2"/>
</dbReference>
<dbReference type="InterPro" id="IPR000700">
    <property type="entry name" value="PAS-assoc_C"/>
</dbReference>
<evidence type="ECO:0000259" key="15">
    <source>
        <dbReference type="PROSITE" id="PS50112"/>
    </source>
</evidence>
<dbReference type="Gene3D" id="1.10.287.130">
    <property type="match status" value="1"/>
</dbReference>
<dbReference type="Gene3D" id="3.40.50.2300">
    <property type="match status" value="1"/>
</dbReference>
<gene>
    <name evidence="17" type="ORF">PXK24_18075</name>
</gene>
<dbReference type="Pfam" id="PF00512">
    <property type="entry name" value="HisKA"/>
    <property type="match status" value="1"/>
</dbReference>
<dbReference type="InterPro" id="IPR036890">
    <property type="entry name" value="HATPase_C_sf"/>
</dbReference>
<feature type="region of interest" description="Disordered" evidence="12">
    <location>
        <begin position="723"/>
        <end position="777"/>
    </location>
</feature>
<dbReference type="CDD" id="cd00082">
    <property type="entry name" value="HisKA"/>
    <property type="match status" value="1"/>
</dbReference>
<reference evidence="17 18" key="1">
    <citation type="submission" date="2023-02" db="EMBL/GenBank/DDBJ databases">
        <title>Population genomics of bacteria associated with diatom.</title>
        <authorList>
            <person name="Xie J."/>
            <person name="Wang H."/>
        </authorList>
    </citation>
    <scope>NUCLEOTIDE SEQUENCE [LARGE SCALE GENOMIC DNA]</scope>
    <source>
        <strain evidence="17 18">PT47_8</strain>
    </source>
</reference>
<dbReference type="InterPro" id="IPR000014">
    <property type="entry name" value="PAS"/>
</dbReference>
<feature type="modified residue" description="4-aspartylphosphate" evidence="11">
    <location>
        <position position="827"/>
    </location>
</feature>
<dbReference type="SUPFAM" id="SSF52172">
    <property type="entry name" value="CheY-like"/>
    <property type="match status" value="1"/>
</dbReference>
<evidence type="ECO:0000256" key="4">
    <source>
        <dbReference type="ARBA" id="ARBA00022679"/>
    </source>
</evidence>
<dbReference type="FunFam" id="3.30.565.10:FF:000010">
    <property type="entry name" value="Sensor histidine kinase RcsC"/>
    <property type="match status" value="1"/>
</dbReference>
<dbReference type="CDD" id="cd00130">
    <property type="entry name" value="PAS"/>
    <property type="match status" value="2"/>
</dbReference>
<evidence type="ECO:0000259" key="16">
    <source>
        <dbReference type="PROSITE" id="PS50113"/>
    </source>
</evidence>
<feature type="domain" description="Response regulatory" evidence="14">
    <location>
        <begin position="778"/>
        <end position="895"/>
    </location>
</feature>
<dbReference type="PROSITE" id="PS50112">
    <property type="entry name" value="PAS"/>
    <property type="match status" value="1"/>
</dbReference>
<dbReference type="Pfam" id="PF13188">
    <property type="entry name" value="PAS_8"/>
    <property type="match status" value="1"/>
</dbReference>
<evidence type="ECO:0000259" key="14">
    <source>
        <dbReference type="PROSITE" id="PS50110"/>
    </source>
</evidence>
<feature type="domain" description="Histidine kinase" evidence="13">
    <location>
        <begin position="503"/>
        <end position="720"/>
    </location>
</feature>
<dbReference type="GO" id="GO:0000160">
    <property type="term" value="P:phosphorelay signal transduction system"/>
    <property type="evidence" value="ECO:0007669"/>
    <property type="project" value="UniProtKB-KW"/>
</dbReference>
<feature type="compositionally biased region" description="Polar residues" evidence="12">
    <location>
        <begin position="764"/>
        <end position="774"/>
    </location>
</feature>
<dbReference type="SUPFAM" id="SSF55785">
    <property type="entry name" value="PYP-like sensor domain (PAS domain)"/>
    <property type="match status" value="3"/>
</dbReference>
<dbReference type="InterPro" id="IPR003661">
    <property type="entry name" value="HisK_dim/P_dom"/>
</dbReference>
<feature type="domain" description="PAC" evidence="16">
    <location>
        <begin position="186"/>
        <end position="240"/>
    </location>
</feature>
<dbReference type="SMART" id="SM00448">
    <property type="entry name" value="REC"/>
    <property type="match status" value="1"/>
</dbReference>
<dbReference type="PROSITE" id="PS50109">
    <property type="entry name" value="HIS_KIN"/>
    <property type="match status" value="1"/>
</dbReference>
<evidence type="ECO:0000256" key="5">
    <source>
        <dbReference type="ARBA" id="ARBA00022741"/>
    </source>
</evidence>
<feature type="domain" description="PAS" evidence="15">
    <location>
        <begin position="240"/>
        <end position="283"/>
    </location>
</feature>
<dbReference type="InterPro" id="IPR004358">
    <property type="entry name" value="Sig_transdc_His_kin-like_C"/>
</dbReference>
<sequence length="903" mass="98888">MTQAEHAQDDTALRALIGAAQSPMALLGGDGAILHANKAFARLVPLRPGPAPGMQQFVSPPPLSPERLSPGADPARITTTAAAGDRLHWNISALRPGLFLIELTRSQAFLRRRFYARLRSLARATQSPVIFCTPEQRIHWINPACERLTGYSNGDAQNLNPSEILQSAHMDPEGTARITRAMAAQRPVTAELMNRTPSGQEYWQMLDVTPLHGPDGQLEGYVAVLTDITPLKQAAEENMRSARLGRIIEESLHEIYVFDPDSLQFTEVNRGARDNLGYSMRELARMTPLDIKPDFTPETFRKMVEPLISGRQSVLRFKTRHKRRDGSCYPVEITLQLMMDDQPWFVAMVQDTSLRDASQQAAEVAHARLVAAVEALPDGFVYYDADDRLVLANSRYREIYSASAPMIREGVRFEDILRYGLEHGEYEEARGREEEWLKERLAQHRKESGSLRQRLSNGRILQIYERNTPDGGRVGLRVDVTEFDEARARAEAANAAKTAFLANMSHELRTPMNGILGTLQMLEETRLDAEQSEMLTAAETSAQGLLSILNDILDLARIEAGKEQLNIAPFVPATVLQQVASLHRVVAERKGVALELALAPDTSAARLGDARRIGQILHNLCGNALKFTEVGEVRLSAEISDDGQLCLEVRDSGIGMTPEELRRVFGKFEQADNSSTRAFGGTGLGLAIVSELVTLMQGHLEIASEPGQGTTIRVRLPLEQADDADAAPPEAAPKADAETETGTGADLPTPPSEALLLAQPPAGSETSGPSNQSGPPLRILVAEDNATNRLIIRKLLNRMGHQAVLCHDGAEAVAAWKPGAFDCVLMDISMPRLSGIEALHEIRKQAGGADLAPVFAVTAHTMPDQVDSLLDEGFDGVLSKPIRTMDLSQALLRCRSESRPVEQ</sequence>
<dbReference type="Pfam" id="PF12860">
    <property type="entry name" value="PAS_7"/>
    <property type="match status" value="1"/>
</dbReference>
<dbReference type="EMBL" id="JARCJK010000011">
    <property type="protein sequence ID" value="MDE4167608.1"/>
    <property type="molecule type" value="Genomic_DNA"/>
</dbReference>